<dbReference type="OrthoDB" id="2991134at2"/>
<dbReference type="Proteomes" id="UP000215509">
    <property type="component" value="Unassembled WGS sequence"/>
</dbReference>
<dbReference type="RefSeq" id="WP_094016850.1">
    <property type="nucleotide sequence ID" value="NZ_NMQW01000033.1"/>
</dbReference>
<evidence type="ECO:0000313" key="2">
    <source>
        <dbReference type="Proteomes" id="UP000215509"/>
    </source>
</evidence>
<comment type="caution">
    <text evidence="1">The sequence shown here is derived from an EMBL/GenBank/DDBJ whole genome shotgun (WGS) entry which is preliminary data.</text>
</comment>
<name>A0A229ULE5_9BACL</name>
<evidence type="ECO:0008006" key="3">
    <source>
        <dbReference type="Google" id="ProtNLM"/>
    </source>
</evidence>
<proteinExistence type="predicted"/>
<reference evidence="1 2" key="1">
    <citation type="submission" date="2017-07" db="EMBL/GenBank/DDBJ databases">
        <title>Genome sequencing and assembly of Paenibacillus rigui.</title>
        <authorList>
            <person name="Mayilraj S."/>
        </authorList>
    </citation>
    <scope>NUCLEOTIDE SEQUENCE [LARGE SCALE GENOMIC DNA]</scope>
    <source>
        <strain evidence="1 2">JCM 16352</strain>
    </source>
</reference>
<protein>
    <recommendedName>
        <fullName evidence="3">WYL domain-containing protein</fullName>
    </recommendedName>
</protein>
<organism evidence="1 2">
    <name type="scientific">Paenibacillus rigui</name>
    <dbReference type="NCBI Taxonomy" id="554312"/>
    <lineage>
        <taxon>Bacteria</taxon>
        <taxon>Bacillati</taxon>
        <taxon>Bacillota</taxon>
        <taxon>Bacilli</taxon>
        <taxon>Bacillales</taxon>
        <taxon>Paenibacillaceae</taxon>
        <taxon>Paenibacillus</taxon>
    </lineage>
</organism>
<keyword evidence="2" id="KW-1185">Reference proteome</keyword>
<accession>A0A229ULE5</accession>
<gene>
    <name evidence="1" type="ORF">CF651_21070</name>
</gene>
<evidence type="ECO:0000313" key="1">
    <source>
        <dbReference type="EMBL" id="OXM84278.1"/>
    </source>
</evidence>
<sequence length="63" mass="7059">MDKYVGQTIEIIYLSKGGELTQRRVEVISVIGGVMKAKCLQRNAPRVFTIDNILAVQPVRRVS</sequence>
<dbReference type="EMBL" id="NMQW01000033">
    <property type="protein sequence ID" value="OXM84278.1"/>
    <property type="molecule type" value="Genomic_DNA"/>
</dbReference>
<dbReference type="AlphaFoldDB" id="A0A229ULE5"/>